<keyword evidence="12" id="KW-0539">Nucleus</keyword>
<dbReference type="Gene3D" id="3.30.40.100">
    <property type="match status" value="1"/>
</dbReference>
<dbReference type="GO" id="GO:0031349">
    <property type="term" value="P:positive regulation of defense response"/>
    <property type="evidence" value="ECO:0007669"/>
    <property type="project" value="UniProtKB-ARBA"/>
</dbReference>
<dbReference type="PANTHER" id="PTHR23336:SF11">
    <property type="entry name" value="OS06G0622000 PROTEIN"/>
    <property type="match status" value="1"/>
</dbReference>
<keyword evidence="8" id="KW-0862">Zinc</keyword>
<evidence type="ECO:0000256" key="10">
    <source>
        <dbReference type="ARBA" id="ARBA00023158"/>
    </source>
</evidence>
<dbReference type="InterPro" id="IPR041006">
    <property type="entry name" value="Morc_S5"/>
</dbReference>
<dbReference type="SUPFAM" id="SSF55874">
    <property type="entry name" value="ATPase domain of HSP90 chaperone/DNA topoisomerase II/histidine kinase"/>
    <property type="match status" value="1"/>
</dbReference>
<evidence type="ECO:0000256" key="7">
    <source>
        <dbReference type="ARBA" id="ARBA00022771"/>
    </source>
</evidence>
<comment type="similarity">
    <text evidence="2">Belongs to the MORC ATPase protein family.</text>
</comment>
<feature type="region of interest" description="Disordered" evidence="13">
    <location>
        <begin position="164"/>
        <end position="186"/>
    </location>
</feature>
<protein>
    <recommendedName>
        <fullName evidence="14">CW-type domain-containing protein</fullName>
    </recommendedName>
</protein>
<dbReference type="Pfam" id="PF17942">
    <property type="entry name" value="Morc6_S5"/>
    <property type="match status" value="1"/>
</dbReference>
<dbReference type="CDD" id="cd15517">
    <property type="entry name" value="PHD_TCF19_like"/>
    <property type="match status" value="1"/>
</dbReference>
<dbReference type="Pfam" id="PF07496">
    <property type="entry name" value="zf-CW"/>
    <property type="match status" value="1"/>
</dbReference>
<dbReference type="GO" id="GO:0004519">
    <property type="term" value="F:endonuclease activity"/>
    <property type="evidence" value="ECO:0007669"/>
    <property type="project" value="UniProtKB-KW"/>
</dbReference>
<evidence type="ECO:0000256" key="8">
    <source>
        <dbReference type="ARBA" id="ARBA00022833"/>
    </source>
</evidence>
<keyword evidence="5" id="KW-0255">Endonuclease</keyword>
<evidence type="ECO:0000256" key="3">
    <source>
        <dbReference type="ARBA" id="ARBA00022722"/>
    </source>
</evidence>
<sequence>MGCDLLYLNEAAKRVTNVSNLDISFVFYILLSCHFPHLNIRDIKPSAKFDLSELPRFYLRPAFSDDHQKREWHTFTKFLQQNDRVARVVEETYVFYILSPDLGTQFVDAIVFYQIGKENKCNISDDAIVEVSTACMKCGTSAPLAVDATTCAITFEGSGESVDEYSRKKDSKTSAANHSPDHIHAPTAGQHHAFEAKESDFRKQYDTVEKNHVRADPSYLRTLGQTHSGWVFGAIAELIDNSRDAKATKLDIFIQSLMKDGKHIPMLSVIDDGHGMSHQEIVRMLSLGRKAPDADDPDHIGRFGIGFKTGSMKIGQDVIVLTQTTKSRSIGFLSQSLNEGKDMLEIPIVSYCRQGPMMEFDTSVQTKATAEYNLKTIKEFSGFNEYYIGELFANKGIGTQIYIWNLDEWGSDYCLEWMDGKDTSQGDICIRSKRIRRRPGQITQKVPLDYSLRSYLEVIFLEPRMKIYVQNSLVKSRPLAKSLNKTSIIKGEIMKKSVQLTLGRSQLEWEQMNSGIFLYWHGRLIEAYKRVGGMVHNADIGRGVIGVIDVTDLMNDGKDVWVHNDKQGFQDCEVYAKLEDWLGHRTDEYLDKHFDSLRVKKCNASYKPDDEWVQCDKCRKWRILSSGYDSKNLPLEWFCYMPPFCGKCENPEQQQDRDVITVGAKRSRCDSKEKPALKDDSDCSSQTQEEVVRPALKRLKRGQLKKKVKEGSL</sequence>
<feature type="domain" description="CW-type" evidence="14">
    <location>
        <begin position="606"/>
        <end position="656"/>
    </location>
</feature>
<keyword evidence="10" id="KW-0943">RNA-mediated gene silencing</keyword>
<dbReference type="PROSITE" id="PS51050">
    <property type="entry name" value="ZF_CW"/>
    <property type="match status" value="1"/>
</dbReference>
<proteinExistence type="inferred from homology"/>
<keyword evidence="7" id="KW-0863">Zinc-finger</keyword>
<keyword evidence="9" id="KW-0175">Coiled coil</keyword>
<dbReference type="EMBL" id="KZ305125">
    <property type="protein sequence ID" value="PIA25673.1"/>
    <property type="molecule type" value="Genomic_DNA"/>
</dbReference>
<evidence type="ECO:0000256" key="2">
    <source>
        <dbReference type="ARBA" id="ARBA00007845"/>
    </source>
</evidence>
<evidence type="ECO:0000256" key="5">
    <source>
        <dbReference type="ARBA" id="ARBA00022759"/>
    </source>
</evidence>
<keyword evidence="6" id="KW-0227">DNA damage</keyword>
<feature type="region of interest" description="Disordered" evidence="13">
    <location>
        <begin position="670"/>
        <end position="696"/>
    </location>
</feature>
<dbReference type="AlphaFoldDB" id="A0A2G5C322"/>
<keyword evidence="11" id="KW-0234">DNA repair</keyword>
<reference evidence="15 16" key="1">
    <citation type="submission" date="2017-09" db="EMBL/GenBank/DDBJ databases">
        <title>WGS assembly of Aquilegia coerulea Goldsmith.</title>
        <authorList>
            <person name="Hodges S."/>
            <person name="Kramer E."/>
            <person name="Nordborg M."/>
            <person name="Tomkins J."/>
            <person name="Borevitz J."/>
            <person name="Derieg N."/>
            <person name="Yan J."/>
            <person name="Mihaltcheva S."/>
            <person name="Hayes R.D."/>
            <person name="Rokhsar D."/>
        </authorList>
    </citation>
    <scope>NUCLEOTIDE SEQUENCE [LARGE SCALE GENOMIC DNA]</scope>
    <source>
        <strain evidence="16">cv. Goldsmith</strain>
    </source>
</reference>
<keyword evidence="3" id="KW-0540">Nuclease</keyword>
<evidence type="ECO:0000259" key="14">
    <source>
        <dbReference type="PROSITE" id="PS51050"/>
    </source>
</evidence>
<keyword evidence="4" id="KW-0479">Metal-binding</keyword>
<dbReference type="InterPro" id="IPR045261">
    <property type="entry name" value="MORC_ATPase"/>
</dbReference>
<dbReference type="OrthoDB" id="757982at2759"/>
<feature type="compositionally biased region" description="Basic and acidic residues" evidence="13">
    <location>
        <begin position="670"/>
        <end position="681"/>
    </location>
</feature>
<keyword evidence="16" id="KW-1185">Reference proteome</keyword>
<accession>A0A2G5C322</accession>
<name>A0A2G5C322_AQUCA</name>
<evidence type="ECO:0000256" key="1">
    <source>
        <dbReference type="ARBA" id="ARBA00004123"/>
    </source>
</evidence>
<dbReference type="InParanoid" id="A0A2G5C322"/>
<evidence type="ECO:0000256" key="4">
    <source>
        <dbReference type="ARBA" id="ARBA00022723"/>
    </source>
</evidence>
<dbReference type="GO" id="GO:0008270">
    <property type="term" value="F:zinc ion binding"/>
    <property type="evidence" value="ECO:0007669"/>
    <property type="project" value="UniProtKB-KW"/>
</dbReference>
<dbReference type="InterPro" id="IPR036890">
    <property type="entry name" value="HATPase_C_sf"/>
</dbReference>
<dbReference type="GO" id="GO:0006281">
    <property type="term" value="P:DNA repair"/>
    <property type="evidence" value="ECO:0007669"/>
    <property type="project" value="UniProtKB-KW"/>
</dbReference>
<dbReference type="GO" id="GO:0016887">
    <property type="term" value="F:ATP hydrolysis activity"/>
    <property type="evidence" value="ECO:0007669"/>
    <property type="project" value="InterPro"/>
</dbReference>
<evidence type="ECO:0000256" key="6">
    <source>
        <dbReference type="ARBA" id="ARBA00022763"/>
    </source>
</evidence>
<dbReference type="GO" id="GO:0005634">
    <property type="term" value="C:nucleus"/>
    <property type="evidence" value="ECO:0007669"/>
    <property type="project" value="UniProtKB-SubCell"/>
</dbReference>
<dbReference type="PANTHER" id="PTHR23336">
    <property type="entry name" value="ZINC FINGER CW-TYPE COILED-COIL DOMAIN PROTEIN 3"/>
    <property type="match status" value="1"/>
</dbReference>
<dbReference type="Pfam" id="PF13589">
    <property type="entry name" value="HATPase_c_3"/>
    <property type="match status" value="1"/>
</dbReference>
<dbReference type="Gene3D" id="3.30.565.10">
    <property type="entry name" value="Histidine kinase-like ATPase, C-terminal domain"/>
    <property type="match status" value="1"/>
</dbReference>
<organism evidence="15 16">
    <name type="scientific">Aquilegia coerulea</name>
    <name type="common">Rocky mountain columbine</name>
    <dbReference type="NCBI Taxonomy" id="218851"/>
    <lineage>
        <taxon>Eukaryota</taxon>
        <taxon>Viridiplantae</taxon>
        <taxon>Streptophyta</taxon>
        <taxon>Embryophyta</taxon>
        <taxon>Tracheophyta</taxon>
        <taxon>Spermatophyta</taxon>
        <taxon>Magnoliopsida</taxon>
        <taxon>Ranunculales</taxon>
        <taxon>Ranunculaceae</taxon>
        <taxon>Thalictroideae</taxon>
        <taxon>Aquilegia</taxon>
    </lineage>
</organism>
<keyword evidence="5" id="KW-0378">Hydrolase</keyword>
<dbReference type="InterPro" id="IPR011124">
    <property type="entry name" value="Znf_CW"/>
</dbReference>
<evidence type="ECO:0000256" key="11">
    <source>
        <dbReference type="ARBA" id="ARBA00023204"/>
    </source>
</evidence>
<dbReference type="GO" id="GO:0031047">
    <property type="term" value="P:regulatory ncRNA-mediated gene silencing"/>
    <property type="evidence" value="ECO:0007669"/>
    <property type="project" value="UniProtKB-KW"/>
</dbReference>
<comment type="subcellular location">
    <subcellularLocation>
        <location evidence="1">Nucleus</location>
    </subcellularLocation>
</comment>
<evidence type="ECO:0000256" key="13">
    <source>
        <dbReference type="SAM" id="MobiDB-lite"/>
    </source>
</evidence>
<gene>
    <name evidence="15" type="ORF">AQUCO_10900014v1</name>
</gene>
<evidence type="ECO:0000256" key="9">
    <source>
        <dbReference type="ARBA" id="ARBA00023054"/>
    </source>
</evidence>
<dbReference type="Proteomes" id="UP000230069">
    <property type="component" value="Unassembled WGS sequence"/>
</dbReference>
<evidence type="ECO:0000313" key="15">
    <source>
        <dbReference type="EMBL" id="PIA25673.1"/>
    </source>
</evidence>
<evidence type="ECO:0000256" key="12">
    <source>
        <dbReference type="ARBA" id="ARBA00023242"/>
    </source>
</evidence>
<evidence type="ECO:0000313" key="16">
    <source>
        <dbReference type="Proteomes" id="UP000230069"/>
    </source>
</evidence>